<protein>
    <recommendedName>
        <fullName evidence="3">DUF2170 family protein</fullName>
    </recommendedName>
</protein>
<sequence length="184" mass="20384">MNTTPHILSADSEDALWQQVTADMARLESPLDYQVLLRQSNYEILLEIDVDLGGGFEGGYEFTTLSAAIPADVPLRFSLHKQDWVNEMGKLLGMEDIELGYPALDAAFIIQTNQPETLRALLADAEVQGLLLEYPDLRLSLAPSAAESPALLLTATHEEGVLEPVQLRQVYHLLMLLLQQLRSA</sequence>
<evidence type="ECO:0008006" key="3">
    <source>
        <dbReference type="Google" id="ProtNLM"/>
    </source>
</evidence>
<name>A0ABS0L217_9BACT</name>
<gene>
    <name evidence="1" type="ORF">I5L79_11380</name>
</gene>
<reference evidence="1 2" key="1">
    <citation type="submission" date="2020-11" db="EMBL/GenBank/DDBJ databases">
        <title>Hymenobacter sp.</title>
        <authorList>
            <person name="Kim M.K."/>
        </authorList>
    </citation>
    <scope>NUCLEOTIDE SEQUENCE [LARGE SCALE GENOMIC DNA]</scope>
    <source>
        <strain evidence="1 2">BT594</strain>
    </source>
</reference>
<evidence type="ECO:0000313" key="2">
    <source>
        <dbReference type="Proteomes" id="UP000601099"/>
    </source>
</evidence>
<accession>A0ABS0L217</accession>
<organism evidence="1 2">
    <name type="scientific">Hymenobacter guriensis</name>
    <dbReference type="NCBI Taxonomy" id="2793065"/>
    <lineage>
        <taxon>Bacteria</taxon>
        <taxon>Pseudomonadati</taxon>
        <taxon>Bacteroidota</taxon>
        <taxon>Cytophagia</taxon>
        <taxon>Cytophagales</taxon>
        <taxon>Hymenobacteraceae</taxon>
        <taxon>Hymenobacter</taxon>
    </lineage>
</organism>
<dbReference type="Proteomes" id="UP000601099">
    <property type="component" value="Unassembled WGS sequence"/>
</dbReference>
<proteinExistence type="predicted"/>
<dbReference type="EMBL" id="JADWYK010000006">
    <property type="protein sequence ID" value="MBG8554151.1"/>
    <property type="molecule type" value="Genomic_DNA"/>
</dbReference>
<comment type="caution">
    <text evidence="1">The sequence shown here is derived from an EMBL/GenBank/DDBJ whole genome shotgun (WGS) entry which is preliminary data.</text>
</comment>
<dbReference type="RefSeq" id="WP_196955179.1">
    <property type="nucleotide sequence ID" value="NZ_JADWYK010000006.1"/>
</dbReference>
<keyword evidence="2" id="KW-1185">Reference proteome</keyword>
<evidence type="ECO:0000313" key="1">
    <source>
        <dbReference type="EMBL" id="MBG8554151.1"/>
    </source>
</evidence>